<proteinExistence type="predicted"/>
<keyword evidence="2" id="KW-1185">Reference proteome</keyword>
<dbReference type="AlphaFoldDB" id="A0AAD1Y7B3"/>
<evidence type="ECO:0000313" key="2">
    <source>
        <dbReference type="Proteomes" id="UP001295684"/>
    </source>
</evidence>
<accession>A0AAD1Y7B3</accession>
<sequence length="265" mass="30835">MEPLDQMDALTCRGECTRFDQRKADEIKKREEQIQKDSTEINTQIYANLHLNIKKLSPIFQPDHHLRFNLDCSSDRQMLKQLSRFVVSPKSKISFLYSLHTNSHLKEFFSKSIPPKIKEINASSIKFDKSPSYFNLVLRAIMHTTASVKVNSFRNLNMKQLKRLFSANKHTKSLAMFNCSLRLPACPDFSDCFRGTTLSELRLYYVKMTNCDESDTNLHKLDRLISGLSKSPDLHRSIKRIEIFAIKTTKEQNDQALLKYGFPYK</sequence>
<evidence type="ECO:0000313" key="1">
    <source>
        <dbReference type="EMBL" id="CAI2385947.1"/>
    </source>
</evidence>
<organism evidence="1 2">
    <name type="scientific">Euplotes crassus</name>
    <dbReference type="NCBI Taxonomy" id="5936"/>
    <lineage>
        <taxon>Eukaryota</taxon>
        <taxon>Sar</taxon>
        <taxon>Alveolata</taxon>
        <taxon>Ciliophora</taxon>
        <taxon>Intramacronucleata</taxon>
        <taxon>Spirotrichea</taxon>
        <taxon>Hypotrichia</taxon>
        <taxon>Euplotida</taxon>
        <taxon>Euplotidae</taxon>
        <taxon>Moneuplotes</taxon>
    </lineage>
</organism>
<comment type="caution">
    <text evidence="1">The sequence shown here is derived from an EMBL/GenBank/DDBJ whole genome shotgun (WGS) entry which is preliminary data.</text>
</comment>
<name>A0AAD1Y7B3_EUPCR</name>
<dbReference type="EMBL" id="CAMPGE010028421">
    <property type="protein sequence ID" value="CAI2385947.1"/>
    <property type="molecule type" value="Genomic_DNA"/>
</dbReference>
<dbReference type="Proteomes" id="UP001295684">
    <property type="component" value="Unassembled WGS sequence"/>
</dbReference>
<protein>
    <submittedName>
        <fullName evidence="1">Uncharacterized protein</fullName>
    </submittedName>
</protein>
<gene>
    <name evidence="1" type="ORF">ECRASSUSDP1_LOCUS27544</name>
</gene>
<reference evidence="1" key="1">
    <citation type="submission" date="2023-07" db="EMBL/GenBank/DDBJ databases">
        <authorList>
            <consortium name="AG Swart"/>
            <person name="Singh M."/>
            <person name="Singh A."/>
            <person name="Seah K."/>
            <person name="Emmerich C."/>
        </authorList>
    </citation>
    <scope>NUCLEOTIDE SEQUENCE</scope>
    <source>
        <strain evidence="1">DP1</strain>
    </source>
</reference>